<gene>
    <name evidence="2" type="ORF">UFOPK3684_00941</name>
</gene>
<feature type="compositionally biased region" description="Low complexity" evidence="1">
    <location>
        <begin position="31"/>
        <end position="45"/>
    </location>
</feature>
<evidence type="ECO:0000256" key="1">
    <source>
        <dbReference type="SAM" id="MobiDB-lite"/>
    </source>
</evidence>
<dbReference type="EMBL" id="CAFBMZ010000066">
    <property type="protein sequence ID" value="CAB4930754.1"/>
    <property type="molecule type" value="Genomic_DNA"/>
</dbReference>
<evidence type="ECO:0000313" key="2">
    <source>
        <dbReference type="EMBL" id="CAB4930754.1"/>
    </source>
</evidence>
<name>A0A6J7IKA2_9ZZZZ</name>
<reference evidence="2" key="1">
    <citation type="submission" date="2020-05" db="EMBL/GenBank/DDBJ databases">
        <authorList>
            <person name="Chiriac C."/>
            <person name="Salcher M."/>
            <person name="Ghai R."/>
            <person name="Kavagutti S V."/>
        </authorList>
    </citation>
    <scope>NUCLEOTIDE SEQUENCE</scope>
</reference>
<feature type="region of interest" description="Disordered" evidence="1">
    <location>
        <begin position="31"/>
        <end position="57"/>
    </location>
</feature>
<dbReference type="AlphaFoldDB" id="A0A6J7IKA2"/>
<proteinExistence type="predicted"/>
<organism evidence="2">
    <name type="scientific">freshwater metagenome</name>
    <dbReference type="NCBI Taxonomy" id="449393"/>
    <lineage>
        <taxon>unclassified sequences</taxon>
        <taxon>metagenomes</taxon>
        <taxon>ecological metagenomes</taxon>
    </lineage>
</organism>
<accession>A0A6J7IKA2</accession>
<sequence>MSIKAKREIERSKTVTSAPIPTAITAAFKPATPAPIITTRPGATPGTPPSKTPRPPLGFCSAVAPTCVASRPATSLIGARSGRDPFTSTVS</sequence>
<protein>
    <submittedName>
        <fullName evidence="2">Unannotated protein</fullName>
    </submittedName>
</protein>
<feature type="compositionally biased region" description="Pro residues" evidence="1">
    <location>
        <begin position="46"/>
        <end position="56"/>
    </location>
</feature>